<feature type="transmembrane region" description="Helical" evidence="1">
    <location>
        <begin position="44"/>
        <end position="66"/>
    </location>
</feature>
<dbReference type="Proteomes" id="UP000011568">
    <property type="component" value="Unassembled WGS sequence"/>
</dbReference>
<keyword evidence="1" id="KW-0812">Transmembrane</keyword>
<sequence length="73" mass="7168">MSPNSSGTEGLLGSLRRALLGGLLGIIALVSIGIAIRALPSGNYLVGVGSAALAVGAVAWIVSLFVTGYRSAA</sequence>
<gene>
    <name evidence="2" type="ORF">C448_07352</name>
</gene>
<reference evidence="2 3" key="1">
    <citation type="journal article" date="2014" name="PLoS Genet.">
        <title>Phylogenetically driven sequencing of extremely halophilic archaea reveals strategies for static and dynamic osmo-response.</title>
        <authorList>
            <person name="Becker E.A."/>
            <person name="Seitzer P.M."/>
            <person name="Tritt A."/>
            <person name="Larsen D."/>
            <person name="Krusor M."/>
            <person name="Yao A.I."/>
            <person name="Wu D."/>
            <person name="Madern D."/>
            <person name="Eisen J.A."/>
            <person name="Darling A.E."/>
            <person name="Facciotti M.T."/>
        </authorList>
    </citation>
    <scope>NUCLEOTIDE SEQUENCE [LARGE SCALE GENOMIC DNA]</scope>
    <source>
        <strain evidence="2 3">DSM 1307</strain>
    </source>
</reference>
<dbReference type="EMBL" id="AOMC01000096">
    <property type="protein sequence ID" value="EMA45634.1"/>
    <property type="molecule type" value="Genomic_DNA"/>
</dbReference>
<organism evidence="2 3">
    <name type="scientific">Halococcus morrhuae DSM 1307</name>
    <dbReference type="NCBI Taxonomy" id="931277"/>
    <lineage>
        <taxon>Archaea</taxon>
        <taxon>Methanobacteriati</taxon>
        <taxon>Methanobacteriota</taxon>
        <taxon>Stenosarchaea group</taxon>
        <taxon>Halobacteria</taxon>
        <taxon>Halobacteriales</taxon>
        <taxon>Halococcaceae</taxon>
        <taxon>Halococcus</taxon>
    </lineage>
</organism>
<evidence type="ECO:0000256" key="1">
    <source>
        <dbReference type="SAM" id="Phobius"/>
    </source>
</evidence>
<proteinExistence type="predicted"/>
<keyword evidence="1" id="KW-1133">Transmembrane helix</keyword>
<keyword evidence="1" id="KW-0472">Membrane</keyword>
<protein>
    <submittedName>
        <fullName evidence="2">Uncharacterized protein</fullName>
    </submittedName>
</protein>
<dbReference type="AlphaFoldDB" id="M0MLM6"/>
<comment type="caution">
    <text evidence="2">The sequence shown here is derived from an EMBL/GenBank/DDBJ whole genome shotgun (WGS) entry which is preliminary data.</text>
</comment>
<dbReference type="PATRIC" id="fig|931277.6.peg.1433"/>
<evidence type="ECO:0000313" key="2">
    <source>
        <dbReference type="EMBL" id="EMA45634.1"/>
    </source>
</evidence>
<dbReference type="STRING" id="931277.C448_07352"/>
<feature type="transmembrane region" description="Helical" evidence="1">
    <location>
        <begin position="18"/>
        <end position="38"/>
    </location>
</feature>
<name>M0MLM6_HALMO</name>
<evidence type="ECO:0000313" key="3">
    <source>
        <dbReference type="Proteomes" id="UP000011568"/>
    </source>
</evidence>
<dbReference type="RefSeq" id="WP_004053310.1">
    <property type="nucleotide sequence ID" value="NZ_AOMC01000096.1"/>
</dbReference>
<keyword evidence="3" id="KW-1185">Reference proteome</keyword>
<accession>M0MLM6</accession>